<name>A0A8S5V5U6_9CAUD</name>
<sequence>MISPHPSPFYLFICFSFFFIIKNMRNNNIIRIRREGDRSLIRNRK</sequence>
<feature type="transmembrane region" description="Helical" evidence="1">
    <location>
        <begin position="6"/>
        <end position="24"/>
    </location>
</feature>
<proteinExistence type="predicted"/>
<evidence type="ECO:0000313" key="2">
    <source>
        <dbReference type="EMBL" id="DAG02121.1"/>
    </source>
</evidence>
<protein>
    <submittedName>
        <fullName evidence="2">Uncharacterized protein</fullName>
    </submittedName>
</protein>
<keyword evidence="1" id="KW-0812">Transmembrane</keyword>
<keyword evidence="1" id="KW-0472">Membrane</keyword>
<dbReference type="EMBL" id="BK016203">
    <property type="protein sequence ID" value="DAG02121.1"/>
    <property type="molecule type" value="Genomic_DNA"/>
</dbReference>
<accession>A0A8S5V5U6</accession>
<reference evidence="2" key="1">
    <citation type="journal article" date="2021" name="Proc. Natl. Acad. Sci. U.S.A.">
        <title>A Catalog of Tens of Thousands of Viruses from Human Metagenomes Reveals Hidden Associations with Chronic Diseases.</title>
        <authorList>
            <person name="Tisza M.J."/>
            <person name="Buck C.B."/>
        </authorList>
    </citation>
    <scope>NUCLEOTIDE SEQUENCE</scope>
    <source>
        <strain evidence="2">Ct4uh47</strain>
    </source>
</reference>
<evidence type="ECO:0000256" key="1">
    <source>
        <dbReference type="SAM" id="Phobius"/>
    </source>
</evidence>
<keyword evidence="1" id="KW-1133">Transmembrane helix</keyword>
<organism evidence="2">
    <name type="scientific">Myoviridae sp. ct4uh47</name>
    <dbReference type="NCBI Taxonomy" id="2825032"/>
    <lineage>
        <taxon>Viruses</taxon>
        <taxon>Duplodnaviria</taxon>
        <taxon>Heunggongvirae</taxon>
        <taxon>Uroviricota</taxon>
        <taxon>Caudoviricetes</taxon>
    </lineage>
</organism>